<protein>
    <submittedName>
        <fullName evidence="2">Uncharacterized protein</fullName>
    </submittedName>
</protein>
<dbReference type="Proteomes" id="UP000218231">
    <property type="component" value="Unassembled WGS sequence"/>
</dbReference>
<evidence type="ECO:0000256" key="1">
    <source>
        <dbReference type="SAM" id="MobiDB-lite"/>
    </source>
</evidence>
<evidence type="ECO:0000313" key="2">
    <source>
        <dbReference type="EMBL" id="PAV85675.1"/>
    </source>
</evidence>
<name>A0A2A2LHS4_9BILA</name>
<dbReference type="OrthoDB" id="5857882at2759"/>
<feature type="region of interest" description="Disordered" evidence="1">
    <location>
        <begin position="1"/>
        <end position="22"/>
    </location>
</feature>
<organism evidence="2 3">
    <name type="scientific">Diploscapter pachys</name>
    <dbReference type="NCBI Taxonomy" id="2018661"/>
    <lineage>
        <taxon>Eukaryota</taxon>
        <taxon>Metazoa</taxon>
        <taxon>Ecdysozoa</taxon>
        <taxon>Nematoda</taxon>
        <taxon>Chromadorea</taxon>
        <taxon>Rhabditida</taxon>
        <taxon>Rhabditina</taxon>
        <taxon>Rhabditomorpha</taxon>
        <taxon>Rhabditoidea</taxon>
        <taxon>Rhabditidae</taxon>
        <taxon>Diploscapter</taxon>
    </lineage>
</organism>
<keyword evidence="3" id="KW-1185">Reference proteome</keyword>
<reference evidence="2 3" key="1">
    <citation type="journal article" date="2017" name="Curr. Biol.">
        <title>Genome architecture and evolution of a unichromosomal asexual nematode.</title>
        <authorList>
            <person name="Fradin H."/>
            <person name="Zegar C."/>
            <person name="Gutwein M."/>
            <person name="Lucas J."/>
            <person name="Kovtun M."/>
            <person name="Corcoran D."/>
            <person name="Baugh L.R."/>
            <person name="Kiontke K."/>
            <person name="Gunsalus K."/>
            <person name="Fitch D.H."/>
            <person name="Piano F."/>
        </authorList>
    </citation>
    <scope>NUCLEOTIDE SEQUENCE [LARGE SCALE GENOMIC DNA]</scope>
    <source>
        <strain evidence="2">PF1309</strain>
    </source>
</reference>
<dbReference type="EMBL" id="LIAE01006751">
    <property type="protein sequence ID" value="PAV85675.1"/>
    <property type="molecule type" value="Genomic_DNA"/>
</dbReference>
<dbReference type="AlphaFoldDB" id="A0A2A2LHS4"/>
<dbReference type="Gene3D" id="2.30.30.100">
    <property type="match status" value="1"/>
</dbReference>
<proteinExistence type="predicted"/>
<dbReference type="STRING" id="2018661.A0A2A2LHS4"/>
<accession>A0A2A2LHS4</accession>
<sequence>MTENKKASSSDDSFEAIPPSQHDMMLTDINEKGLKELSEYTGIENLSEGEFPPQAFPAEGVIFGPNNRLMICLVCRRSKKPVKSIRVWFIVNTGSNCTFLAKKTIEALIGPDDMFASVLPAAIQDPNSVIECHMSTPTDKGGHFEDANVLGMQALRKLKLSIEDMDWEKESFRLVKKQLKNKYGDAFIRGNNVLYISIHKR</sequence>
<gene>
    <name evidence="2" type="ORF">WR25_08278</name>
</gene>
<comment type="caution">
    <text evidence="2">The sequence shown here is derived from an EMBL/GenBank/DDBJ whole genome shotgun (WGS) entry which is preliminary data.</text>
</comment>
<evidence type="ECO:0000313" key="3">
    <source>
        <dbReference type="Proteomes" id="UP000218231"/>
    </source>
</evidence>